<dbReference type="PANTHER" id="PTHR11609:SF5">
    <property type="entry name" value="PHOSPHORIBOSYLAMINOIMIDAZOLE CARBOXYLASE"/>
    <property type="match status" value="1"/>
</dbReference>
<sequence>MTTANAYPVTQTIRTIGILGGGQLGMMLAQAALPLGYQCVFLEDNPDCPASLYGQVYPSAQLDEFIATADVFTLEFENTPTATVEQLARLSKAGNKQGMFPPPIALDIAQDRLKEKQMFNDLDIATVPYRAVSSEAELQHACAELGLPIVLKTSRGGYDGKGQYVIKTDSEIKIAWRELKDAVSGKGSLTPTPAPLIAEGFIRFSREVSIIAARVQDGSVRCYDLVENHHHHGILAKTQAPAVGTSHLFNQAKEAITTIMNHLNYVGVMALELFVTKDERGHDYLLANEIAPRVHNSGHWSIEGAITSQFENHIRAVVGLPLGDTDNIHPAIMVNVLGEYPDISTVLAIDGVHYHSYHKAEREARKIAHITLMPNDVSDLEPSMAKLIAVLPNKVGLDKEYAPIVSQENLEQANEEATEDAAPSEHTAKTSATEAKSKQKSDSPAQDQSDHKDSPLANEASDKPLKTTQAKK</sequence>
<comment type="pathway">
    <text evidence="4 5">Purine metabolism; IMP biosynthesis via de novo pathway; 5-amino-1-(5-phospho-D-ribosyl)imidazole-4-carboxylate from 5-amino-1-(5-phospho-D-ribosyl)imidazole (N5-CAIR route): step 1/2.</text>
</comment>
<dbReference type="InterPro" id="IPR011761">
    <property type="entry name" value="ATP-grasp"/>
</dbReference>
<feature type="binding site" evidence="4">
    <location>
        <begin position="199"/>
        <end position="202"/>
    </location>
    <ligand>
        <name>ATP</name>
        <dbReference type="ChEBI" id="CHEBI:30616"/>
    </ligand>
</feature>
<dbReference type="NCBIfam" id="NF004679">
    <property type="entry name" value="PRK06019.1-5"/>
    <property type="match status" value="1"/>
</dbReference>
<comment type="similarity">
    <text evidence="4 5">Belongs to the PurK/PurT family.</text>
</comment>
<dbReference type="SUPFAM" id="SSF56059">
    <property type="entry name" value="Glutathione synthetase ATP-binding domain-like"/>
    <property type="match status" value="1"/>
</dbReference>
<feature type="binding site" evidence="4">
    <location>
        <position position="152"/>
    </location>
    <ligand>
        <name>ATP</name>
        <dbReference type="ChEBI" id="CHEBI:30616"/>
    </ligand>
</feature>
<dbReference type="SUPFAM" id="SSF51246">
    <property type="entry name" value="Rudiment single hybrid motif"/>
    <property type="match status" value="1"/>
</dbReference>
<keyword evidence="1 4" id="KW-0547">Nucleotide-binding</keyword>
<keyword evidence="4 5" id="KW-0436">Ligase</keyword>
<name>A0ABS3NQG7_9GAMM</name>
<evidence type="ECO:0000256" key="4">
    <source>
        <dbReference type="HAMAP-Rule" id="MF_01928"/>
    </source>
</evidence>
<feature type="region of interest" description="Disordered" evidence="6">
    <location>
        <begin position="409"/>
        <end position="472"/>
    </location>
</feature>
<dbReference type="Pfam" id="PF17769">
    <property type="entry name" value="PurK_C"/>
    <property type="match status" value="1"/>
</dbReference>
<dbReference type="RefSeq" id="WP_207992018.1">
    <property type="nucleotide sequence ID" value="NZ_JAGBKM010000020.1"/>
</dbReference>
<feature type="binding site" evidence="4">
    <location>
        <position position="112"/>
    </location>
    <ligand>
        <name>ATP</name>
        <dbReference type="ChEBI" id="CHEBI:30616"/>
    </ligand>
</feature>
<dbReference type="InterPro" id="IPR013815">
    <property type="entry name" value="ATP_grasp_subdomain_1"/>
</dbReference>
<comment type="function">
    <text evidence="5">Catalyzes the ATP-dependent conversion of 5-aminoimidazole ribonucleotide (AIR) and HCO(3)- to N5-carboxyaminoimidazole ribonucleotide (N5-CAIR).</text>
</comment>
<dbReference type="Gene3D" id="3.30.470.20">
    <property type="entry name" value="ATP-grasp fold, B domain"/>
    <property type="match status" value="1"/>
</dbReference>
<gene>
    <name evidence="4 5" type="primary">purK</name>
    <name evidence="8" type="ORF">J3492_10565</name>
</gene>
<dbReference type="EC" id="6.3.4.18" evidence="4 5"/>
<dbReference type="EMBL" id="JAGBKM010000020">
    <property type="protein sequence ID" value="MBO1531649.1"/>
    <property type="molecule type" value="Genomic_DNA"/>
</dbReference>
<keyword evidence="2 4" id="KW-0658">Purine biosynthesis</keyword>
<dbReference type="HAMAP" id="MF_01928">
    <property type="entry name" value="PurK"/>
    <property type="match status" value="1"/>
</dbReference>
<reference evidence="8 9" key="1">
    <citation type="submission" date="2021-03" db="EMBL/GenBank/DDBJ databases">
        <authorList>
            <person name="Shang D.-D."/>
            <person name="Du Z.-J."/>
            <person name="Chen G.-J."/>
        </authorList>
    </citation>
    <scope>NUCLEOTIDE SEQUENCE [LARGE SCALE GENOMIC DNA]</scope>
    <source>
        <strain evidence="8 9">F1192</strain>
    </source>
</reference>
<evidence type="ECO:0000256" key="5">
    <source>
        <dbReference type="RuleBase" id="RU361200"/>
    </source>
</evidence>
<feature type="domain" description="ATP-grasp" evidence="7">
    <location>
        <begin position="116"/>
        <end position="318"/>
    </location>
</feature>
<keyword evidence="3 4" id="KW-0067">ATP-binding</keyword>
<keyword evidence="9" id="KW-1185">Reference proteome</keyword>
<evidence type="ECO:0000313" key="9">
    <source>
        <dbReference type="Proteomes" id="UP000664554"/>
    </source>
</evidence>
<dbReference type="InterPro" id="IPR005875">
    <property type="entry name" value="PurK"/>
</dbReference>
<evidence type="ECO:0000259" key="7">
    <source>
        <dbReference type="PROSITE" id="PS50975"/>
    </source>
</evidence>
<evidence type="ECO:0000256" key="1">
    <source>
        <dbReference type="ARBA" id="ARBA00022741"/>
    </source>
</evidence>
<evidence type="ECO:0000256" key="6">
    <source>
        <dbReference type="SAM" id="MobiDB-lite"/>
    </source>
</evidence>
<organism evidence="8 9">
    <name type="scientific">Psychrobacter coccoides</name>
    <dbReference type="NCBI Taxonomy" id="2818440"/>
    <lineage>
        <taxon>Bacteria</taxon>
        <taxon>Pseudomonadati</taxon>
        <taxon>Pseudomonadota</taxon>
        <taxon>Gammaproteobacteria</taxon>
        <taxon>Moraxellales</taxon>
        <taxon>Moraxellaceae</taxon>
        <taxon>Psychrobacter</taxon>
    </lineage>
</organism>
<dbReference type="Gene3D" id="3.40.50.20">
    <property type="match status" value="1"/>
</dbReference>
<dbReference type="InterPro" id="IPR016185">
    <property type="entry name" value="PreATP-grasp_dom_sf"/>
</dbReference>
<comment type="caution">
    <text evidence="8">The sequence shown here is derived from an EMBL/GenBank/DDBJ whole genome shotgun (WGS) entry which is preliminary data.</text>
</comment>
<dbReference type="Gene3D" id="3.30.1490.20">
    <property type="entry name" value="ATP-grasp fold, A domain"/>
    <property type="match status" value="1"/>
</dbReference>
<dbReference type="SUPFAM" id="SSF52440">
    <property type="entry name" value="PreATP-grasp domain"/>
    <property type="match status" value="1"/>
</dbReference>
<dbReference type="GO" id="GO:0034028">
    <property type="term" value="F:5-(carboxyamino)imidazole ribonucleotide synthase activity"/>
    <property type="evidence" value="ECO:0007669"/>
    <property type="project" value="UniProtKB-EC"/>
</dbReference>
<evidence type="ECO:0000256" key="3">
    <source>
        <dbReference type="ARBA" id="ARBA00022840"/>
    </source>
</evidence>
<feature type="binding site" evidence="4">
    <location>
        <begin position="288"/>
        <end position="289"/>
    </location>
    <ligand>
        <name>ATP</name>
        <dbReference type="ChEBI" id="CHEBI:30616"/>
    </ligand>
</feature>
<feature type="binding site" evidence="4">
    <location>
        <begin position="157"/>
        <end position="163"/>
    </location>
    <ligand>
        <name>ATP</name>
        <dbReference type="ChEBI" id="CHEBI:30616"/>
    </ligand>
</feature>
<dbReference type="Pfam" id="PF02222">
    <property type="entry name" value="ATP-grasp"/>
    <property type="match status" value="1"/>
</dbReference>
<comment type="subunit">
    <text evidence="4 5">Homodimer.</text>
</comment>
<comment type="catalytic activity">
    <reaction evidence="4 5">
        <text>5-amino-1-(5-phospho-beta-D-ribosyl)imidazole + hydrogencarbonate + ATP = 5-carboxyamino-1-(5-phospho-D-ribosyl)imidazole + ADP + phosphate + 2 H(+)</text>
        <dbReference type="Rhea" id="RHEA:19317"/>
        <dbReference type="ChEBI" id="CHEBI:15378"/>
        <dbReference type="ChEBI" id="CHEBI:17544"/>
        <dbReference type="ChEBI" id="CHEBI:30616"/>
        <dbReference type="ChEBI" id="CHEBI:43474"/>
        <dbReference type="ChEBI" id="CHEBI:58730"/>
        <dbReference type="ChEBI" id="CHEBI:137981"/>
        <dbReference type="ChEBI" id="CHEBI:456216"/>
        <dbReference type="EC" id="6.3.4.18"/>
    </reaction>
</comment>
<feature type="binding site" evidence="4">
    <location>
        <position position="230"/>
    </location>
    <ligand>
        <name>ATP</name>
        <dbReference type="ChEBI" id="CHEBI:30616"/>
    </ligand>
</feature>
<proteinExistence type="inferred from homology"/>
<evidence type="ECO:0000256" key="2">
    <source>
        <dbReference type="ARBA" id="ARBA00022755"/>
    </source>
</evidence>
<comment type="function">
    <text evidence="4">Catalyzes the ATP-dependent conversion of 5-aminoimidazole ribonucleotide (AIR) and HCO(3)(-) to N5-carboxyaminoimidazole ribonucleotide (N5-CAIR).</text>
</comment>
<dbReference type="PANTHER" id="PTHR11609">
    <property type="entry name" value="PURINE BIOSYNTHESIS PROTEIN 6/7, PUR6/7"/>
    <property type="match status" value="1"/>
</dbReference>
<dbReference type="Pfam" id="PF22660">
    <property type="entry name" value="RS_preATP-grasp-like"/>
    <property type="match status" value="1"/>
</dbReference>
<evidence type="ECO:0000313" key="8">
    <source>
        <dbReference type="EMBL" id="MBO1531649.1"/>
    </source>
</evidence>
<dbReference type="InterPro" id="IPR011054">
    <property type="entry name" value="Rudment_hybrid_motif"/>
</dbReference>
<dbReference type="Proteomes" id="UP000664554">
    <property type="component" value="Unassembled WGS sequence"/>
</dbReference>
<feature type="binding site" evidence="4">
    <location>
        <position position="207"/>
    </location>
    <ligand>
        <name>ATP</name>
        <dbReference type="ChEBI" id="CHEBI:30616"/>
    </ligand>
</feature>
<protein>
    <recommendedName>
        <fullName evidence="4 5">N5-carboxyaminoimidazole ribonucleotide synthase</fullName>
        <shortName evidence="4 5">N5-CAIR synthase</shortName>
        <ecNumber evidence="4 5">6.3.4.18</ecNumber>
    </recommendedName>
    <alternativeName>
        <fullName evidence="4 5">5-(carboxyamino)imidazole ribonucleotide synthetase</fullName>
    </alternativeName>
</protein>
<dbReference type="PROSITE" id="PS50975">
    <property type="entry name" value="ATP_GRASP"/>
    <property type="match status" value="1"/>
</dbReference>
<accession>A0ABS3NQG7</accession>
<dbReference type="InterPro" id="IPR003135">
    <property type="entry name" value="ATP-grasp_carboxylate-amine"/>
</dbReference>
<dbReference type="NCBIfam" id="TIGR01161">
    <property type="entry name" value="purK"/>
    <property type="match status" value="1"/>
</dbReference>
<dbReference type="InterPro" id="IPR040686">
    <property type="entry name" value="PurK_C"/>
</dbReference>
<feature type="compositionally biased region" description="Basic and acidic residues" evidence="6">
    <location>
        <begin position="448"/>
        <end position="465"/>
    </location>
</feature>
<dbReference type="InterPro" id="IPR054350">
    <property type="entry name" value="PurT/PurK_preATP-grasp"/>
</dbReference>